<name>F2KQV9_ARCVS</name>
<comment type="cofactor">
    <cofactor evidence="1">
        <name>[4Fe-4S] cluster</name>
        <dbReference type="ChEBI" id="CHEBI:49883"/>
    </cofactor>
</comment>
<dbReference type="CDD" id="cd01335">
    <property type="entry name" value="Radical_SAM"/>
    <property type="match status" value="1"/>
</dbReference>
<dbReference type="InterPro" id="IPR013785">
    <property type="entry name" value="Aldolase_TIM"/>
</dbReference>
<evidence type="ECO:0000313" key="8">
    <source>
        <dbReference type="EMBL" id="AEA47765.1"/>
    </source>
</evidence>
<evidence type="ECO:0000256" key="4">
    <source>
        <dbReference type="ARBA" id="ARBA00022723"/>
    </source>
</evidence>
<evidence type="ECO:0000256" key="6">
    <source>
        <dbReference type="ARBA" id="ARBA00023014"/>
    </source>
</evidence>
<proteinExistence type="predicted"/>
<evidence type="ECO:0000259" key="7">
    <source>
        <dbReference type="Pfam" id="PF04055"/>
    </source>
</evidence>
<dbReference type="AlphaFoldDB" id="F2KQV9"/>
<evidence type="ECO:0000256" key="5">
    <source>
        <dbReference type="ARBA" id="ARBA00023004"/>
    </source>
</evidence>
<keyword evidence="2" id="KW-0004">4Fe-4S</keyword>
<keyword evidence="9" id="KW-1185">Reference proteome</keyword>
<dbReference type="eggNOG" id="arCOG00955">
    <property type="taxonomic scope" value="Archaea"/>
</dbReference>
<dbReference type="SFLD" id="SFLDS00029">
    <property type="entry name" value="Radical_SAM"/>
    <property type="match status" value="1"/>
</dbReference>
<dbReference type="InterPro" id="IPR058240">
    <property type="entry name" value="rSAM_sf"/>
</dbReference>
<dbReference type="Proteomes" id="UP000008136">
    <property type="component" value="Chromosome"/>
</dbReference>
<keyword evidence="6" id="KW-0411">Iron-sulfur</keyword>
<gene>
    <name evidence="8" type="ordered locus">Arcve_1768</name>
</gene>
<dbReference type="GeneID" id="10394897"/>
<dbReference type="GO" id="GO:0051539">
    <property type="term" value="F:4 iron, 4 sulfur cluster binding"/>
    <property type="evidence" value="ECO:0007669"/>
    <property type="project" value="UniProtKB-KW"/>
</dbReference>
<dbReference type="Pfam" id="PF04055">
    <property type="entry name" value="Radical_SAM"/>
    <property type="match status" value="1"/>
</dbReference>
<dbReference type="Gene3D" id="3.20.20.70">
    <property type="entry name" value="Aldolase class I"/>
    <property type="match status" value="1"/>
</dbReference>
<evidence type="ECO:0000256" key="2">
    <source>
        <dbReference type="ARBA" id="ARBA00022485"/>
    </source>
</evidence>
<dbReference type="PANTHER" id="PTHR43787:SF3">
    <property type="entry name" value="ARYLSULFATASE REGULATORY PROTEIN"/>
    <property type="match status" value="1"/>
</dbReference>
<dbReference type="STRING" id="693661.Arcve_1768"/>
<feature type="domain" description="Radical SAM core" evidence="7">
    <location>
        <begin position="45"/>
        <end position="190"/>
    </location>
</feature>
<keyword evidence="5" id="KW-0408">Iron</keyword>
<dbReference type="InterPro" id="IPR007197">
    <property type="entry name" value="rSAM"/>
</dbReference>
<reference evidence="8 9" key="1">
    <citation type="submission" date="2011-03" db="EMBL/GenBank/DDBJ databases">
        <title>The complete genome of Archaeoglobus veneficus SNP6.</title>
        <authorList>
            <consortium name="US DOE Joint Genome Institute (JGI-PGF)"/>
            <person name="Lucas S."/>
            <person name="Copeland A."/>
            <person name="Lapidus A."/>
            <person name="Bruce D."/>
            <person name="Goodwin L."/>
            <person name="Pitluck S."/>
            <person name="Kyrpides N."/>
            <person name="Mavromatis K."/>
            <person name="Pagani I."/>
            <person name="Ivanova N."/>
            <person name="Mikhailova N."/>
            <person name="Lu M."/>
            <person name="Detter J.C."/>
            <person name="Tapia R."/>
            <person name="Han C."/>
            <person name="Land M."/>
            <person name="Hauser L."/>
            <person name="Markowitz V."/>
            <person name="Cheng J.-F."/>
            <person name="Hugenholtz P."/>
            <person name="Woyke T."/>
            <person name="Wu D."/>
            <person name="Spring S."/>
            <person name="Brambilla E."/>
            <person name="Klenk H.-P."/>
            <person name="Eisen J.A."/>
        </authorList>
    </citation>
    <scope>NUCLEOTIDE SEQUENCE [LARGE SCALE GENOMIC DNA]</scope>
    <source>
        <strain evidence="9">SNP6</strain>
    </source>
</reference>
<evidence type="ECO:0000313" key="9">
    <source>
        <dbReference type="Proteomes" id="UP000008136"/>
    </source>
</evidence>
<keyword evidence="3" id="KW-0949">S-adenosyl-L-methionine</keyword>
<evidence type="ECO:0000256" key="3">
    <source>
        <dbReference type="ARBA" id="ARBA00022691"/>
    </source>
</evidence>
<keyword evidence="4" id="KW-0479">Metal-binding</keyword>
<dbReference type="SUPFAM" id="SSF102114">
    <property type="entry name" value="Radical SAM enzymes"/>
    <property type="match status" value="1"/>
</dbReference>
<dbReference type="RefSeq" id="WP_013684421.1">
    <property type="nucleotide sequence ID" value="NC_015320.1"/>
</dbReference>
<dbReference type="KEGG" id="ave:Arcve_1768"/>
<organism evidence="8 9">
    <name type="scientific">Archaeoglobus veneficus (strain DSM 11195 / SNP6)</name>
    <dbReference type="NCBI Taxonomy" id="693661"/>
    <lineage>
        <taxon>Archaea</taxon>
        <taxon>Methanobacteriati</taxon>
        <taxon>Methanobacteriota</taxon>
        <taxon>Archaeoglobi</taxon>
        <taxon>Archaeoglobales</taxon>
        <taxon>Archaeoglobaceae</taxon>
        <taxon>Archaeoglobus</taxon>
    </lineage>
</organism>
<dbReference type="HOGENOM" id="CLU_061501_0_0_2"/>
<dbReference type="PANTHER" id="PTHR43787">
    <property type="entry name" value="FEMO COFACTOR BIOSYNTHESIS PROTEIN NIFB-RELATED"/>
    <property type="match status" value="1"/>
</dbReference>
<sequence>MTMRIVSRSYLKELERFVEEAEYPSHCIHCEGIEDVEEPKHHPSYEITSACNLKCVFCYSYSALKAGKAPKPGYYGDLNPKAITISQYGEPLIVGHEKLSCIISELRKRFKARIDLQTNGTLLKEEVDADIVMISLDASNRESYARITGVDMFENVLKAMDIVAASKSIGVLRTIYLPGINDTELQQIAEIGYERGMDEFMLQPCSIHPGIEGRLLRAGYDMEKDTLYDYLDAAYRCVNVRIPGCLLKNIRRMMEVMDFEDVVFMRRNQVSAEPPEIRREWRFVIEC</sequence>
<accession>F2KQV9</accession>
<protein>
    <submittedName>
        <fullName evidence="8">Radical SAM domain protein</fullName>
    </submittedName>
</protein>
<dbReference type="GO" id="GO:0003824">
    <property type="term" value="F:catalytic activity"/>
    <property type="evidence" value="ECO:0007669"/>
    <property type="project" value="InterPro"/>
</dbReference>
<dbReference type="GO" id="GO:0046872">
    <property type="term" value="F:metal ion binding"/>
    <property type="evidence" value="ECO:0007669"/>
    <property type="project" value="UniProtKB-KW"/>
</dbReference>
<evidence type="ECO:0000256" key="1">
    <source>
        <dbReference type="ARBA" id="ARBA00001966"/>
    </source>
</evidence>
<dbReference type="EMBL" id="CP002588">
    <property type="protein sequence ID" value="AEA47765.1"/>
    <property type="molecule type" value="Genomic_DNA"/>
</dbReference>